<dbReference type="Proteomes" id="UP000190911">
    <property type="component" value="Chromosome I"/>
</dbReference>
<dbReference type="PROSITE" id="PS51123">
    <property type="entry name" value="OMPA_2"/>
    <property type="match status" value="1"/>
</dbReference>
<keyword evidence="5" id="KW-1133">Transmembrane helix</keyword>
<dbReference type="InterPro" id="IPR036737">
    <property type="entry name" value="OmpA-like_sf"/>
</dbReference>
<dbReference type="PANTHER" id="PTHR30329">
    <property type="entry name" value="STATOR ELEMENT OF FLAGELLAR MOTOR COMPLEX"/>
    <property type="match status" value="1"/>
</dbReference>
<evidence type="ECO:0000313" key="11">
    <source>
        <dbReference type="Proteomes" id="UP000190911"/>
    </source>
</evidence>
<dbReference type="OrthoDB" id="9815217at2"/>
<dbReference type="GO" id="GO:0005886">
    <property type="term" value="C:plasma membrane"/>
    <property type="evidence" value="ECO:0007669"/>
    <property type="project" value="UniProtKB-SubCell"/>
</dbReference>
<keyword evidence="3" id="KW-1003">Cell membrane</keyword>
<keyword evidence="11" id="KW-1185">Reference proteome</keyword>
<keyword evidence="4" id="KW-0812">Transmembrane</keyword>
<evidence type="ECO:0000256" key="1">
    <source>
        <dbReference type="ARBA" id="ARBA00004162"/>
    </source>
</evidence>
<dbReference type="SUPFAM" id="SSF103088">
    <property type="entry name" value="OmpA-like"/>
    <property type="match status" value="1"/>
</dbReference>
<dbReference type="EMBL" id="LT670847">
    <property type="protein sequence ID" value="SHM37925.1"/>
    <property type="molecule type" value="Genomic_DNA"/>
</dbReference>
<dbReference type="CDD" id="cd07185">
    <property type="entry name" value="OmpA_C-like"/>
    <property type="match status" value="1"/>
</dbReference>
<reference evidence="10 11" key="1">
    <citation type="submission" date="2016-11" db="EMBL/GenBank/DDBJ databases">
        <authorList>
            <person name="Jaros S."/>
            <person name="Januszkiewicz K."/>
            <person name="Wedrychowicz H."/>
        </authorList>
    </citation>
    <scope>NUCLEOTIDE SEQUENCE [LARGE SCALE GENOMIC DNA]</scope>
    <source>
        <strain evidence="10 11">ACAM 12</strain>
    </source>
</reference>
<dbReference type="InParanoid" id="A0A1M7IB64"/>
<evidence type="ECO:0000256" key="8">
    <source>
        <dbReference type="SAM" id="MobiDB-lite"/>
    </source>
</evidence>
<evidence type="ECO:0000313" key="10">
    <source>
        <dbReference type="EMBL" id="SHM37925.1"/>
    </source>
</evidence>
<evidence type="ECO:0000256" key="4">
    <source>
        <dbReference type="ARBA" id="ARBA00022692"/>
    </source>
</evidence>
<sequence>MSNKPSTVIPQWMITYADLMSLLLCFFVLLLSFAEIDADKFRRIAGELSKAFGVQRDIEAMQIPKGTSAALDKFSPAVPDHTLLEEIRQRSMEERPQLEAMRQMLDARRRQQTMDVASQVEALLEESGNNDVTQVEVDGFRVVIRIEEKGTFMSGSDRVTGSFEALLADMSDVFAGLPGTVSIDGHTDNVPIHTSRFHSNWDLSALRAASVANILQENQELEPERLVVQGFADTNPRATNDTTAGRAKNRRVEITIDLSEATEERGSRNLETLRPPPASEATLVEDTPLEDTAGG</sequence>
<organism evidence="10 11">
    <name type="scientific">Vreelandella subglaciescola</name>
    <dbReference type="NCBI Taxonomy" id="29571"/>
    <lineage>
        <taxon>Bacteria</taxon>
        <taxon>Pseudomonadati</taxon>
        <taxon>Pseudomonadota</taxon>
        <taxon>Gammaproteobacteria</taxon>
        <taxon>Oceanospirillales</taxon>
        <taxon>Halomonadaceae</taxon>
        <taxon>Vreelandella</taxon>
    </lineage>
</organism>
<proteinExistence type="inferred from homology"/>
<dbReference type="RefSeq" id="WP_079554349.1">
    <property type="nucleotide sequence ID" value="NZ_LT670847.1"/>
</dbReference>
<gene>
    <name evidence="10" type="ORF">SAMN05878437_2662</name>
</gene>
<dbReference type="InterPro" id="IPR025713">
    <property type="entry name" value="MotB-like_N_dom"/>
</dbReference>
<dbReference type="PANTHER" id="PTHR30329:SF21">
    <property type="entry name" value="LIPOPROTEIN YIAD-RELATED"/>
    <property type="match status" value="1"/>
</dbReference>
<keyword evidence="6 7" id="KW-0472">Membrane</keyword>
<evidence type="ECO:0000256" key="6">
    <source>
        <dbReference type="ARBA" id="ARBA00023136"/>
    </source>
</evidence>
<name>A0A1M7IB64_9GAMM</name>
<accession>A0A1M7IB64</accession>
<feature type="region of interest" description="Disordered" evidence="8">
    <location>
        <begin position="258"/>
        <end position="295"/>
    </location>
</feature>
<evidence type="ECO:0000256" key="7">
    <source>
        <dbReference type="PROSITE-ProRule" id="PRU00473"/>
    </source>
</evidence>
<comment type="similarity">
    <text evidence="2">Belongs to the MotB family.</text>
</comment>
<evidence type="ECO:0000259" key="9">
    <source>
        <dbReference type="PROSITE" id="PS51123"/>
    </source>
</evidence>
<comment type="subcellular location">
    <subcellularLocation>
        <location evidence="1">Cell membrane</location>
        <topology evidence="1">Single-pass membrane protein</topology>
    </subcellularLocation>
</comment>
<dbReference type="InterPro" id="IPR050330">
    <property type="entry name" value="Bact_OuterMem_StrucFunc"/>
</dbReference>
<evidence type="ECO:0000256" key="2">
    <source>
        <dbReference type="ARBA" id="ARBA00008914"/>
    </source>
</evidence>
<dbReference type="Gene3D" id="3.30.1330.60">
    <property type="entry name" value="OmpA-like domain"/>
    <property type="match status" value="1"/>
</dbReference>
<dbReference type="STRING" id="29571.SAMN05878437_2662"/>
<dbReference type="AlphaFoldDB" id="A0A1M7IB64"/>
<dbReference type="Pfam" id="PF13677">
    <property type="entry name" value="MotB_plug"/>
    <property type="match status" value="1"/>
</dbReference>
<evidence type="ECO:0000256" key="5">
    <source>
        <dbReference type="ARBA" id="ARBA00022989"/>
    </source>
</evidence>
<dbReference type="Pfam" id="PF00691">
    <property type="entry name" value="OmpA"/>
    <property type="match status" value="1"/>
</dbReference>
<dbReference type="InterPro" id="IPR006665">
    <property type="entry name" value="OmpA-like"/>
</dbReference>
<protein>
    <submittedName>
        <fullName evidence="10">Chemotaxis protein MotB</fullName>
    </submittedName>
</protein>
<feature type="domain" description="OmpA-like" evidence="9">
    <location>
        <begin position="139"/>
        <end position="260"/>
    </location>
</feature>
<evidence type="ECO:0000256" key="3">
    <source>
        <dbReference type="ARBA" id="ARBA00022475"/>
    </source>
</evidence>